<dbReference type="eggNOG" id="COG1518">
    <property type="taxonomic scope" value="Bacteria"/>
</dbReference>
<organism evidence="1 2">
    <name type="scientific">Brevibacterium casei S18</name>
    <dbReference type="NCBI Taxonomy" id="1229781"/>
    <lineage>
        <taxon>Bacteria</taxon>
        <taxon>Bacillati</taxon>
        <taxon>Actinomycetota</taxon>
        <taxon>Actinomycetes</taxon>
        <taxon>Micrococcales</taxon>
        <taxon>Brevibacteriaceae</taxon>
        <taxon>Brevibacterium</taxon>
    </lineage>
</organism>
<name>K9AVQ3_9MICO</name>
<dbReference type="EMBL" id="AMSP01000015">
    <property type="protein sequence ID" value="EKU45565.1"/>
    <property type="molecule type" value="Genomic_DNA"/>
</dbReference>
<keyword evidence="2" id="KW-1185">Reference proteome</keyword>
<evidence type="ECO:0000313" key="1">
    <source>
        <dbReference type="EMBL" id="EKU45565.1"/>
    </source>
</evidence>
<dbReference type="Proteomes" id="UP000009879">
    <property type="component" value="Unassembled WGS sequence"/>
</dbReference>
<dbReference type="AlphaFoldDB" id="K9AVQ3"/>
<proteinExistence type="predicted"/>
<evidence type="ECO:0000313" key="2">
    <source>
        <dbReference type="Proteomes" id="UP000009879"/>
    </source>
</evidence>
<dbReference type="PATRIC" id="fig|1229781.4.peg.2910"/>
<protein>
    <submittedName>
        <fullName evidence="1">CRISPR-associated Cas1 family protein</fullName>
    </submittedName>
</protein>
<comment type="caution">
    <text evidence="1">The sequence shown here is derived from an EMBL/GenBank/DDBJ whole genome shotgun (WGS) entry which is preliminary data.</text>
</comment>
<sequence>MTWRRREFDFDDFDSSDDTNRALSASHVCLYGITHAVVTALGASPGLVFVHHGHERAFVYDIADLYKAELTIPVAFDVSAESPPEIGSAVRYRIRDKIHEFRIIDKIVNDVTKLLFEPAEVDDVLDSLGASDNVVHLWDPNGLVAGGANFDSET</sequence>
<dbReference type="Gene3D" id="1.20.120.920">
    <property type="entry name" value="CRISPR-associated endonuclease Cas1, C-terminal domain"/>
    <property type="match status" value="1"/>
</dbReference>
<reference evidence="1 2" key="1">
    <citation type="submission" date="2012-09" db="EMBL/GenBank/DDBJ databases">
        <title>Genome Sequence of Brevibacterium casei S18.</title>
        <authorList>
            <person name="Sharma R."/>
            <person name="Singh A."/>
            <person name="Jangir P.K."/>
        </authorList>
    </citation>
    <scope>NUCLEOTIDE SEQUENCE [LARGE SCALE GENOMIC DNA]</scope>
    <source>
        <strain evidence="1 2">S18</strain>
    </source>
</reference>
<accession>K9AVQ3</accession>
<dbReference type="InterPro" id="IPR042206">
    <property type="entry name" value="CRISPR-assoc_Cas1_C"/>
</dbReference>
<gene>
    <name evidence="1" type="ORF">C272_14508</name>
</gene>